<dbReference type="GO" id="GO:0008081">
    <property type="term" value="F:phosphoric diester hydrolase activity"/>
    <property type="evidence" value="ECO:0007669"/>
    <property type="project" value="InterPro"/>
</dbReference>
<evidence type="ECO:0000313" key="3">
    <source>
        <dbReference type="EMBL" id="GEN22278.1"/>
    </source>
</evidence>
<dbReference type="InterPro" id="IPR030395">
    <property type="entry name" value="GP_PDE_dom"/>
</dbReference>
<dbReference type="PANTHER" id="PTHR46211:SF1">
    <property type="entry name" value="GLYCEROPHOSPHODIESTER PHOSPHODIESTERASE, CYTOPLASMIC"/>
    <property type="match status" value="1"/>
</dbReference>
<feature type="domain" description="GP-PDE" evidence="2">
    <location>
        <begin position="351"/>
        <end position="606"/>
    </location>
</feature>
<keyword evidence="1" id="KW-1133">Transmembrane helix</keyword>
<name>A0A1M7ASG9_9GAMM</name>
<keyword evidence="1" id="KW-0472">Membrane</keyword>
<dbReference type="Proteomes" id="UP000184123">
    <property type="component" value="Unassembled WGS sequence"/>
</dbReference>
<evidence type="ECO:0000313" key="6">
    <source>
        <dbReference type="Proteomes" id="UP000321726"/>
    </source>
</evidence>
<dbReference type="Pfam" id="PF03009">
    <property type="entry name" value="GDPD"/>
    <property type="match status" value="1"/>
</dbReference>
<dbReference type="EMBL" id="FRCA01000001">
    <property type="protein sequence ID" value="SHL45611.1"/>
    <property type="molecule type" value="Genomic_DNA"/>
</dbReference>
<accession>A0A1M7ASG9</accession>
<dbReference type="PROSITE" id="PS51704">
    <property type="entry name" value="GP_PDE"/>
    <property type="match status" value="1"/>
</dbReference>
<feature type="transmembrane region" description="Helical" evidence="1">
    <location>
        <begin position="268"/>
        <end position="301"/>
    </location>
</feature>
<evidence type="ECO:0000313" key="5">
    <source>
        <dbReference type="Proteomes" id="UP000184123"/>
    </source>
</evidence>
<feature type="transmembrane region" description="Helical" evidence="1">
    <location>
        <begin position="120"/>
        <end position="148"/>
    </location>
</feature>
<dbReference type="EMBL" id="BJXU01000006">
    <property type="protein sequence ID" value="GEN22278.1"/>
    <property type="molecule type" value="Genomic_DNA"/>
</dbReference>
<dbReference type="SUPFAM" id="SSF51695">
    <property type="entry name" value="PLC-like phosphodiesterases"/>
    <property type="match status" value="1"/>
</dbReference>
<keyword evidence="1" id="KW-0812">Transmembrane</keyword>
<feature type="transmembrane region" description="Helical" evidence="1">
    <location>
        <begin position="23"/>
        <end position="46"/>
    </location>
</feature>
<dbReference type="AlphaFoldDB" id="A0A1M7ASG9"/>
<dbReference type="Proteomes" id="UP000321726">
    <property type="component" value="Unassembled WGS sequence"/>
</dbReference>
<dbReference type="PROSITE" id="PS50007">
    <property type="entry name" value="PIPLC_X_DOMAIN"/>
    <property type="match status" value="1"/>
</dbReference>
<sequence length="629" mass="69742">MFHRMNSLTRDVLTSLRDHLRPLLAGHLLFTLLASGLLIPAMAWALTGWLSQVGQPLITSSDALELLLSPGGLLWAYGAFCLILTLLYLQQACMILIALMPHGHHARQALVSLWLAVHRLPWLILLSMIQVACHLAMLTLTLFLVTQLHQAILGDLDPYYVRRMRPPAFWYFIATCLPLVGTWLIIAGRLLVRWWLAMPCVVLEQLRPIAALKRSMLLTHHDLPPMAAAVFSALGVILLLPSLASMALSALLGPLLTQLPDNNELVITVMLVVISLVTLVTLAVAFAATAVNALLATCLYLRRAHRQPRPTSPPADAHPGRLAWAVEVGVIVFALSQAILFIDRQELRDEVQIIAHRGSSWSAPENSIAAIRQALDEGADLVEIDVRLSADGVVVLSHDASLNRLIGDQRRIADLDWTTLAQLDVGSGFSHAFAGEPIASLQQALATARGRASLIIELKPDRGDERRLLDAVMGELRRERDWRIDCRAQAADLMAREQCGNPRIFEDTWLATLSYRQLVEIDRSAPEARSILLAEWSLPSALPRDRFDALGLRHSQIDHREVERAHQSGYQLLAWTVNQPGQMARLLDIGVDGIITDRPDHLTALLDERRQLGDGALLLLKLRHWLADS</sequence>
<feature type="transmembrane region" description="Helical" evidence="1">
    <location>
        <begin position="168"/>
        <end position="192"/>
    </location>
</feature>
<feature type="transmembrane region" description="Helical" evidence="1">
    <location>
        <begin position="322"/>
        <end position="342"/>
    </location>
</feature>
<keyword evidence="6" id="KW-1185">Reference proteome</keyword>
<dbReference type="GO" id="GO:0006629">
    <property type="term" value="P:lipid metabolic process"/>
    <property type="evidence" value="ECO:0007669"/>
    <property type="project" value="InterPro"/>
</dbReference>
<reference evidence="4 5" key="1">
    <citation type="submission" date="2016-11" db="EMBL/GenBank/DDBJ databases">
        <authorList>
            <person name="Jaros S."/>
            <person name="Januszkiewicz K."/>
            <person name="Wedrychowicz H."/>
        </authorList>
    </citation>
    <scope>NUCLEOTIDE SEQUENCE [LARGE SCALE GENOMIC DNA]</scope>
    <source>
        <strain evidence="4 5">DSM 4740</strain>
    </source>
</reference>
<dbReference type="PANTHER" id="PTHR46211">
    <property type="entry name" value="GLYCEROPHOSPHORYL DIESTER PHOSPHODIESTERASE"/>
    <property type="match status" value="1"/>
</dbReference>
<feature type="transmembrane region" description="Helical" evidence="1">
    <location>
        <begin position="223"/>
        <end position="248"/>
    </location>
</feature>
<proteinExistence type="predicted"/>
<reference evidence="3 6" key="2">
    <citation type="submission" date="2019-07" db="EMBL/GenBank/DDBJ databases">
        <title>Whole genome shotgun sequence of Halomonas cupida NBRC 102219.</title>
        <authorList>
            <person name="Hosoyama A."/>
            <person name="Uohara A."/>
            <person name="Ohji S."/>
            <person name="Ichikawa N."/>
        </authorList>
    </citation>
    <scope>NUCLEOTIDE SEQUENCE [LARGE SCALE GENOMIC DNA]</scope>
    <source>
        <strain evidence="3 6">NBRC 102219</strain>
    </source>
</reference>
<dbReference type="InterPro" id="IPR017946">
    <property type="entry name" value="PLC-like_Pdiesterase_TIM-brl"/>
</dbReference>
<dbReference type="Gene3D" id="3.20.20.190">
    <property type="entry name" value="Phosphatidylinositol (PI) phosphodiesterase"/>
    <property type="match status" value="1"/>
</dbReference>
<evidence type="ECO:0000256" key="1">
    <source>
        <dbReference type="SAM" id="Phobius"/>
    </source>
</evidence>
<evidence type="ECO:0000313" key="4">
    <source>
        <dbReference type="EMBL" id="SHL45611.1"/>
    </source>
</evidence>
<dbReference type="STRING" id="44933.SAMN05660971_00625"/>
<feature type="transmembrane region" description="Helical" evidence="1">
    <location>
        <begin position="74"/>
        <end position="99"/>
    </location>
</feature>
<evidence type="ECO:0000259" key="2">
    <source>
        <dbReference type="PROSITE" id="PS51704"/>
    </source>
</evidence>
<gene>
    <name evidence="3" type="ORF">HCU01_02270</name>
    <name evidence="4" type="ORF">SAMN05660971_00625</name>
</gene>
<protein>
    <submittedName>
        <fullName evidence="4">Glycerophosphoryl diester phosphodiesterase</fullName>
    </submittedName>
</protein>
<organism evidence="4 5">
    <name type="scientific">Halomonas cupida</name>
    <dbReference type="NCBI Taxonomy" id="44933"/>
    <lineage>
        <taxon>Bacteria</taxon>
        <taxon>Pseudomonadati</taxon>
        <taxon>Pseudomonadota</taxon>
        <taxon>Gammaproteobacteria</taxon>
        <taxon>Oceanospirillales</taxon>
        <taxon>Halomonadaceae</taxon>
        <taxon>Halomonas</taxon>
    </lineage>
</organism>